<dbReference type="InterPro" id="IPR056525">
    <property type="entry name" value="HVO_1552_C"/>
</dbReference>
<evidence type="ECO:0000313" key="5">
    <source>
        <dbReference type="Proteomes" id="UP000308037"/>
    </source>
</evidence>
<feature type="region of interest" description="Disordered" evidence="1">
    <location>
        <begin position="1"/>
        <end position="25"/>
    </location>
</feature>
<evidence type="ECO:0000256" key="2">
    <source>
        <dbReference type="SAM" id="Phobius"/>
    </source>
</evidence>
<keyword evidence="2" id="KW-0812">Transmembrane</keyword>
<dbReference type="OrthoDB" id="11368at2157"/>
<dbReference type="Pfam" id="PF24267">
    <property type="entry name" value="HVO_1552_C"/>
    <property type="match status" value="1"/>
</dbReference>
<comment type="caution">
    <text evidence="4">The sequence shown here is derived from an EMBL/GenBank/DDBJ whole genome shotgun (WGS) entry which is preliminary data.</text>
</comment>
<dbReference type="GO" id="GO:0003700">
    <property type="term" value="F:DNA-binding transcription factor activity"/>
    <property type="evidence" value="ECO:0007669"/>
    <property type="project" value="InterPro"/>
</dbReference>
<dbReference type="Proteomes" id="UP000308037">
    <property type="component" value="Unassembled WGS sequence"/>
</dbReference>
<protein>
    <submittedName>
        <fullName evidence="4">Winged helix-turn-helix transcriptional regulator</fullName>
    </submittedName>
</protein>
<dbReference type="Pfam" id="PF12840">
    <property type="entry name" value="HTH_20"/>
    <property type="match status" value="1"/>
</dbReference>
<dbReference type="SUPFAM" id="SSF46785">
    <property type="entry name" value="Winged helix' DNA-binding domain"/>
    <property type="match status" value="1"/>
</dbReference>
<dbReference type="InterPro" id="IPR001845">
    <property type="entry name" value="HTH_ArsR_DNA-bd_dom"/>
</dbReference>
<sequence length="248" mass="25153">MSLLPSSPDISPDSEPRVVGLDSEEADELMAALSSQTARRILAALHDEPAPPGELADRVDTSLQNAQYHLANLEDAGAIEIVGTAYSEKGREMSIYGPADSPLVIFAGEKERASGLRAAVSRLFAGFLALGVGGAVVQSLFGEGLVGGPSAPGGASTDRAEPTPEPSATPGDGDVGAFGAAERTPEPTSAPEPTVTPTSEATDVATETADGLAVLFGGGMPPGLAFFLGGAIVLTIVVGVTYLRSRPR</sequence>
<gene>
    <name evidence="4" type="ORF">DM868_08910</name>
</gene>
<evidence type="ECO:0000259" key="3">
    <source>
        <dbReference type="SMART" id="SM00418"/>
    </source>
</evidence>
<dbReference type="RefSeq" id="WP_137276533.1">
    <property type="nucleotide sequence ID" value="NZ_QKNX01000003.1"/>
</dbReference>
<feature type="domain" description="HTH arsR-type" evidence="3">
    <location>
        <begin position="28"/>
        <end position="112"/>
    </location>
</feature>
<dbReference type="EMBL" id="QKNX01000003">
    <property type="protein sequence ID" value="TKR25533.1"/>
    <property type="molecule type" value="Genomic_DNA"/>
</dbReference>
<organism evidence="4 5">
    <name type="scientific">Natronomonas salsuginis</name>
    <dbReference type="NCBI Taxonomy" id="2217661"/>
    <lineage>
        <taxon>Archaea</taxon>
        <taxon>Methanobacteriati</taxon>
        <taxon>Methanobacteriota</taxon>
        <taxon>Stenosarchaea group</taxon>
        <taxon>Halobacteria</taxon>
        <taxon>Halobacteriales</taxon>
        <taxon>Natronomonadaceae</taxon>
        <taxon>Natronomonas</taxon>
    </lineage>
</organism>
<dbReference type="SMART" id="SM00418">
    <property type="entry name" value="HTH_ARSR"/>
    <property type="match status" value="1"/>
</dbReference>
<name>A0A4V5ZNX1_9EURY</name>
<dbReference type="AlphaFoldDB" id="A0A4V5ZNX1"/>
<dbReference type="CDD" id="cd00090">
    <property type="entry name" value="HTH_ARSR"/>
    <property type="match status" value="1"/>
</dbReference>
<dbReference type="Gene3D" id="1.10.10.10">
    <property type="entry name" value="Winged helix-like DNA-binding domain superfamily/Winged helix DNA-binding domain"/>
    <property type="match status" value="1"/>
</dbReference>
<proteinExistence type="predicted"/>
<dbReference type="InterPro" id="IPR036388">
    <property type="entry name" value="WH-like_DNA-bd_sf"/>
</dbReference>
<reference evidence="4 5" key="1">
    <citation type="submission" date="2019-04" db="EMBL/GenBank/DDBJ databases">
        <title>Natronomonas sp. F20-122 a newhaloarchaeon isolated from a saline saltern of Isla Bacuta, Huelva, Spain.</title>
        <authorList>
            <person name="Duran-Viseras A."/>
            <person name="Sanchez-Porro C."/>
            <person name="Ventosa A."/>
        </authorList>
    </citation>
    <scope>NUCLEOTIDE SEQUENCE [LARGE SCALE GENOMIC DNA]</scope>
    <source>
        <strain evidence="4 5">F20-122</strain>
    </source>
</reference>
<feature type="region of interest" description="Disordered" evidence="1">
    <location>
        <begin position="149"/>
        <end position="204"/>
    </location>
</feature>
<dbReference type="InterPro" id="IPR011991">
    <property type="entry name" value="ArsR-like_HTH"/>
</dbReference>
<keyword evidence="5" id="KW-1185">Reference proteome</keyword>
<accession>A0A4V5ZNX1</accession>
<feature type="transmembrane region" description="Helical" evidence="2">
    <location>
        <begin position="224"/>
        <end position="243"/>
    </location>
</feature>
<dbReference type="InterPro" id="IPR036390">
    <property type="entry name" value="WH_DNA-bd_sf"/>
</dbReference>
<keyword evidence="2" id="KW-0472">Membrane</keyword>
<evidence type="ECO:0000313" key="4">
    <source>
        <dbReference type="EMBL" id="TKR25533.1"/>
    </source>
</evidence>
<evidence type="ECO:0000256" key="1">
    <source>
        <dbReference type="SAM" id="MobiDB-lite"/>
    </source>
</evidence>
<feature type="compositionally biased region" description="Low complexity" evidence="1">
    <location>
        <begin position="1"/>
        <end position="13"/>
    </location>
</feature>
<keyword evidence="2" id="KW-1133">Transmembrane helix</keyword>